<dbReference type="SUPFAM" id="SSF51735">
    <property type="entry name" value="NAD(P)-binding Rossmann-fold domains"/>
    <property type="match status" value="1"/>
</dbReference>
<dbReference type="InterPro" id="IPR010099">
    <property type="entry name" value="SDR39U1"/>
</dbReference>
<dbReference type="InterPro" id="IPR001509">
    <property type="entry name" value="Epimerase_deHydtase"/>
</dbReference>
<dbReference type="InterPro" id="IPR036291">
    <property type="entry name" value="NAD(P)-bd_dom_sf"/>
</dbReference>
<comment type="similarity">
    <text evidence="1">Belongs to the NAD(P)-dependent epimerase/dehydratase family. SDR39U1 subfamily.</text>
</comment>
<dbReference type="NCBIfam" id="TIGR01777">
    <property type="entry name" value="yfcH"/>
    <property type="match status" value="1"/>
</dbReference>
<keyword evidence="5" id="KW-1185">Reference proteome</keyword>
<dbReference type="Gene3D" id="3.40.50.720">
    <property type="entry name" value="NAD(P)-binding Rossmann-like Domain"/>
    <property type="match status" value="1"/>
</dbReference>
<reference evidence="4 5" key="1">
    <citation type="submission" date="2019-02" db="EMBL/GenBank/DDBJ databases">
        <title>Deep-cultivation of Planctomycetes and their phenomic and genomic characterization uncovers novel biology.</title>
        <authorList>
            <person name="Wiegand S."/>
            <person name="Jogler M."/>
            <person name="Boedeker C."/>
            <person name="Pinto D."/>
            <person name="Vollmers J."/>
            <person name="Rivas-Marin E."/>
            <person name="Kohn T."/>
            <person name="Peeters S.H."/>
            <person name="Heuer A."/>
            <person name="Rast P."/>
            <person name="Oberbeckmann S."/>
            <person name="Bunk B."/>
            <person name="Jeske O."/>
            <person name="Meyerdierks A."/>
            <person name="Storesund J.E."/>
            <person name="Kallscheuer N."/>
            <person name="Luecker S."/>
            <person name="Lage O.M."/>
            <person name="Pohl T."/>
            <person name="Merkel B.J."/>
            <person name="Hornburger P."/>
            <person name="Mueller R.-W."/>
            <person name="Bruemmer F."/>
            <person name="Labrenz M."/>
            <person name="Spormann A.M."/>
            <person name="Op Den Camp H."/>
            <person name="Overmann J."/>
            <person name="Amann R."/>
            <person name="Jetten M.S.M."/>
            <person name="Mascher T."/>
            <person name="Medema M.H."/>
            <person name="Devos D.P."/>
            <person name="Kaster A.-K."/>
            <person name="Ovreas L."/>
            <person name="Rohde M."/>
            <person name="Galperin M.Y."/>
            <person name="Jogler C."/>
        </authorList>
    </citation>
    <scope>NUCLEOTIDE SEQUENCE [LARGE SCALE GENOMIC DNA]</scope>
    <source>
        <strain evidence="4 5">Pla123a</strain>
    </source>
</reference>
<protein>
    <submittedName>
        <fullName evidence="4">Epimerase family protein</fullName>
    </submittedName>
</protein>
<comment type="caution">
    <text evidence="4">The sequence shown here is derived from an EMBL/GenBank/DDBJ whole genome shotgun (WGS) entry which is preliminary data.</text>
</comment>
<evidence type="ECO:0000313" key="5">
    <source>
        <dbReference type="Proteomes" id="UP000318478"/>
    </source>
</evidence>
<evidence type="ECO:0000259" key="3">
    <source>
        <dbReference type="Pfam" id="PF08338"/>
    </source>
</evidence>
<dbReference type="Pfam" id="PF01370">
    <property type="entry name" value="Epimerase"/>
    <property type="match status" value="1"/>
</dbReference>
<dbReference type="Pfam" id="PF08338">
    <property type="entry name" value="DUF1731"/>
    <property type="match status" value="1"/>
</dbReference>
<gene>
    <name evidence="4" type="ORF">Pla123a_48900</name>
</gene>
<dbReference type="InterPro" id="IPR013549">
    <property type="entry name" value="DUF1731"/>
</dbReference>
<dbReference type="AlphaFoldDB" id="A0A5C5XV03"/>
<evidence type="ECO:0000259" key="2">
    <source>
        <dbReference type="Pfam" id="PF01370"/>
    </source>
</evidence>
<dbReference type="PANTHER" id="PTHR11092:SF0">
    <property type="entry name" value="EPIMERASE FAMILY PROTEIN SDR39U1"/>
    <property type="match status" value="1"/>
</dbReference>
<name>A0A5C5XV03_9BACT</name>
<feature type="domain" description="DUF1731" evidence="3">
    <location>
        <begin position="262"/>
        <end position="308"/>
    </location>
</feature>
<dbReference type="OrthoDB" id="9801773at2"/>
<sequence>MKIVLPGGSGQVGTLLAREMTSDGHEVVVLSRRPAPAPWRTVAWDGQTVGDWAGELEGADAVINLAGRSVNCRYNAANRREILDSRIDSTRAVGQAIERCQSAPKTWLQASTATIYAHRYDAANDEATGVLGGEEPNAPDTWRFSIDVASQWERAAESFNLPGTRLVLLRSAMTMSPDRGGVFDTMLGLVRKGLGGTNGDGRQYVSWVHDVDFVRAVDWILEHDSLAGAVNVASPHPLPNREFMYGLRRAWGTGVGLPSTQWMLEVGAVFLRTETELVLKSRRVVPGQLLESGFEFLLPDWPDAAADLCRRWRAARSPGDPAPP</sequence>
<proteinExistence type="inferred from homology"/>
<evidence type="ECO:0000313" key="4">
    <source>
        <dbReference type="EMBL" id="TWT65422.1"/>
    </source>
</evidence>
<dbReference type="Proteomes" id="UP000318478">
    <property type="component" value="Unassembled WGS sequence"/>
</dbReference>
<organism evidence="4 5">
    <name type="scientific">Posidoniimonas polymericola</name>
    <dbReference type="NCBI Taxonomy" id="2528002"/>
    <lineage>
        <taxon>Bacteria</taxon>
        <taxon>Pseudomonadati</taxon>
        <taxon>Planctomycetota</taxon>
        <taxon>Planctomycetia</taxon>
        <taxon>Pirellulales</taxon>
        <taxon>Lacipirellulaceae</taxon>
        <taxon>Posidoniimonas</taxon>
    </lineage>
</organism>
<dbReference type="RefSeq" id="WP_146591886.1">
    <property type="nucleotide sequence ID" value="NZ_SJPO01000019.1"/>
</dbReference>
<feature type="domain" description="NAD-dependent epimerase/dehydratase" evidence="2">
    <location>
        <begin position="4"/>
        <end position="232"/>
    </location>
</feature>
<dbReference type="PANTHER" id="PTHR11092">
    <property type="entry name" value="SUGAR NUCLEOTIDE EPIMERASE RELATED"/>
    <property type="match status" value="1"/>
</dbReference>
<accession>A0A5C5XV03</accession>
<dbReference type="EMBL" id="SJPO01000019">
    <property type="protein sequence ID" value="TWT65422.1"/>
    <property type="molecule type" value="Genomic_DNA"/>
</dbReference>
<evidence type="ECO:0000256" key="1">
    <source>
        <dbReference type="ARBA" id="ARBA00009353"/>
    </source>
</evidence>